<dbReference type="RefSeq" id="WP_237856092.1">
    <property type="nucleotide sequence ID" value="NZ_JAKLWS010000039.1"/>
</dbReference>
<protein>
    <submittedName>
        <fullName evidence="10">Wzz/FepE/Etk N-terminal domain-containing protein</fullName>
    </submittedName>
</protein>
<dbReference type="PANTHER" id="PTHR32309:SF13">
    <property type="entry name" value="FERRIC ENTEROBACTIN TRANSPORT PROTEIN FEPE"/>
    <property type="match status" value="1"/>
</dbReference>
<accession>A0ABS9KIG9</accession>
<keyword evidence="6" id="KW-0175">Coiled coil</keyword>
<feature type="coiled-coil region" evidence="6">
    <location>
        <begin position="266"/>
        <end position="300"/>
    </location>
</feature>
<dbReference type="InterPro" id="IPR003856">
    <property type="entry name" value="LPS_length_determ_N"/>
</dbReference>
<name>A0ABS9KIG9_9BACT</name>
<reference evidence="10" key="2">
    <citation type="submission" date="2024-05" db="EMBL/GenBank/DDBJ databases">
        <title>Rhodohalobacter halophilus gen. nov., sp. nov., a moderately halophilic member of the family Balneolaceae.</title>
        <authorList>
            <person name="Xia J."/>
        </authorList>
    </citation>
    <scope>NUCLEOTIDE SEQUENCE</scope>
    <source>
        <strain evidence="10">WB101</strain>
    </source>
</reference>
<evidence type="ECO:0000259" key="9">
    <source>
        <dbReference type="Pfam" id="PF02706"/>
    </source>
</evidence>
<evidence type="ECO:0000256" key="5">
    <source>
        <dbReference type="ARBA" id="ARBA00023136"/>
    </source>
</evidence>
<sequence length="401" mass="45518">MSDTPDNPVNSLEVEKETQNKNRDHHSTADRSEEEVDIWDLVAMIWNNRIYIILFAIAFTLIGLFHVTYGPAEQYVSNAVLLQETAGSGSNTQRLLQQFGGAFGFSTSGGGEAGRISADLYPFIISSAAFQNEIIYEELNFSTFEEPLTLHEYFNEHYEKPIRDSVYDLASKYTIMFPFTVIDFVQGISFTEKEKDSVEVVEYDDRILELSADDQAAMTELTERITVTINGNLIDVTTQLPDPEAAAMLNVLVIEKIQEYITEYQVEKARNNLEFIQRQYERAKQQYEQAQNELATFLDQNVNISTNVARVEEERLQNETNRANNIYNSVAIELKQAELRLQEETPIFSILQKSRLPTTSVGSSYQLVVVFAIVGAIIGLMYIFGVGIFKKTIEEIQLKAV</sequence>
<evidence type="ECO:0000256" key="8">
    <source>
        <dbReference type="SAM" id="Phobius"/>
    </source>
</evidence>
<feature type="transmembrane region" description="Helical" evidence="8">
    <location>
        <begin position="365"/>
        <end position="389"/>
    </location>
</feature>
<feature type="region of interest" description="Disordered" evidence="7">
    <location>
        <begin position="1"/>
        <end position="30"/>
    </location>
</feature>
<dbReference type="InterPro" id="IPR050445">
    <property type="entry name" value="Bact_polysacc_biosynth/exp"/>
</dbReference>
<comment type="caution">
    <text evidence="10">The sequence shown here is derived from an EMBL/GenBank/DDBJ whole genome shotgun (WGS) entry which is preliminary data.</text>
</comment>
<reference evidence="10" key="1">
    <citation type="submission" date="2022-01" db="EMBL/GenBank/DDBJ databases">
        <authorList>
            <person name="Wang Y."/>
        </authorList>
    </citation>
    <scope>NUCLEOTIDE SEQUENCE</scope>
    <source>
        <strain evidence="10">WB101</strain>
    </source>
</reference>
<dbReference type="EMBL" id="JAKLWS010000039">
    <property type="protein sequence ID" value="MCG2590650.1"/>
    <property type="molecule type" value="Genomic_DNA"/>
</dbReference>
<keyword evidence="5 8" id="KW-0472">Membrane</keyword>
<dbReference type="Pfam" id="PF02706">
    <property type="entry name" value="Wzz"/>
    <property type="match status" value="1"/>
</dbReference>
<evidence type="ECO:0000313" key="10">
    <source>
        <dbReference type="EMBL" id="MCG2590650.1"/>
    </source>
</evidence>
<evidence type="ECO:0000256" key="6">
    <source>
        <dbReference type="SAM" id="Coils"/>
    </source>
</evidence>
<feature type="compositionally biased region" description="Basic and acidic residues" evidence="7">
    <location>
        <begin position="13"/>
        <end position="30"/>
    </location>
</feature>
<dbReference type="Proteomes" id="UP001165366">
    <property type="component" value="Unassembled WGS sequence"/>
</dbReference>
<proteinExistence type="predicted"/>
<comment type="subcellular location">
    <subcellularLocation>
        <location evidence="1">Cell membrane</location>
        <topology evidence="1">Multi-pass membrane protein</topology>
    </subcellularLocation>
</comment>
<feature type="transmembrane region" description="Helical" evidence="8">
    <location>
        <begin position="50"/>
        <end position="69"/>
    </location>
</feature>
<keyword evidence="4 8" id="KW-1133">Transmembrane helix</keyword>
<gene>
    <name evidence="10" type="ORF">L6773_18905</name>
</gene>
<organism evidence="10 11">
    <name type="scientific">Rhodohalobacter sulfatireducens</name>
    <dbReference type="NCBI Taxonomy" id="2911366"/>
    <lineage>
        <taxon>Bacteria</taxon>
        <taxon>Pseudomonadati</taxon>
        <taxon>Balneolota</taxon>
        <taxon>Balneolia</taxon>
        <taxon>Balneolales</taxon>
        <taxon>Balneolaceae</taxon>
        <taxon>Rhodohalobacter</taxon>
    </lineage>
</organism>
<evidence type="ECO:0000256" key="1">
    <source>
        <dbReference type="ARBA" id="ARBA00004651"/>
    </source>
</evidence>
<evidence type="ECO:0000256" key="3">
    <source>
        <dbReference type="ARBA" id="ARBA00022692"/>
    </source>
</evidence>
<feature type="compositionally biased region" description="Polar residues" evidence="7">
    <location>
        <begin position="1"/>
        <end position="10"/>
    </location>
</feature>
<keyword evidence="11" id="KW-1185">Reference proteome</keyword>
<keyword evidence="3 8" id="KW-0812">Transmembrane</keyword>
<evidence type="ECO:0000256" key="4">
    <source>
        <dbReference type="ARBA" id="ARBA00022989"/>
    </source>
</evidence>
<dbReference type="SUPFAM" id="SSF56954">
    <property type="entry name" value="Outer membrane efflux proteins (OEP)"/>
    <property type="match status" value="1"/>
</dbReference>
<evidence type="ECO:0000256" key="7">
    <source>
        <dbReference type="SAM" id="MobiDB-lite"/>
    </source>
</evidence>
<keyword evidence="2" id="KW-1003">Cell membrane</keyword>
<evidence type="ECO:0000313" key="11">
    <source>
        <dbReference type="Proteomes" id="UP001165366"/>
    </source>
</evidence>
<evidence type="ECO:0000256" key="2">
    <source>
        <dbReference type="ARBA" id="ARBA00022475"/>
    </source>
</evidence>
<feature type="domain" description="Polysaccharide chain length determinant N-terminal" evidence="9">
    <location>
        <begin position="34"/>
        <end position="97"/>
    </location>
</feature>
<dbReference type="PANTHER" id="PTHR32309">
    <property type="entry name" value="TYROSINE-PROTEIN KINASE"/>
    <property type="match status" value="1"/>
</dbReference>